<dbReference type="AlphaFoldDB" id="A0A4P9XPI3"/>
<feature type="chain" id="PRO_5020324098" evidence="2">
    <location>
        <begin position="20"/>
        <end position="178"/>
    </location>
</feature>
<proteinExistence type="predicted"/>
<evidence type="ECO:0000256" key="2">
    <source>
        <dbReference type="SAM" id="SignalP"/>
    </source>
</evidence>
<dbReference type="Proteomes" id="UP000271241">
    <property type="component" value="Unassembled WGS sequence"/>
</dbReference>
<organism evidence="3 4">
    <name type="scientific">Thamnocephalis sphaerospora</name>
    <dbReference type="NCBI Taxonomy" id="78915"/>
    <lineage>
        <taxon>Eukaryota</taxon>
        <taxon>Fungi</taxon>
        <taxon>Fungi incertae sedis</taxon>
        <taxon>Zoopagomycota</taxon>
        <taxon>Zoopagomycotina</taxon>
        <taxon>Zoopagomycetes</taxon>
        <taxon>Zoopagales</taxon>
        <taxon>Sigmoideomycetaceae</taxon>
        <taxon>Thamnocephalis</taxon>
    </lineage>
</organism>
<accession>A0A4P9XPI3</accession>
<protein>
    <submittedName>
        <fullName evidence="3">Uncharacterized protein</fullName>
    </submittedName>
</protein>
<evidence type="ECO:0000256" key="1">
    <source>
        <dbReference type="SAM" id="MobiDB-lite"/>
    </source>
</evidence>
<sequence>MRSLLAFLSLLAVASLAQASSTDPAANGAAILPIRRSPQSLKTDYSHIAPATQHDSVSRSIGEVHTKHEATPMPYHSSSSVEKGESAQLKRRNPLPLRARGVRISRRTLVKPYHDTGPVKRDGSTPLARRDPLLVKGSGIRIERRFNHFAKRAVNLPGNEATPPDVDNVPHSGTAPSH</sequence>
<evidence type="ECO:0000313" key="3">
    <source>
        <dbReference type="EMBL" id="RKP07898.1"/>
    </source>
</evidence>
<gene>
    <name evidence="3" type="ORF">THASP1DRAFT_24025</name>
</gene>
<keyword evidence="2" id="KW-0732">Signal</keyword>
<feature type="region of interest" description="Disordered" evidence="1">
    <location>
        <begin position="155"/>
        <end position="178"/>
    </location>
</feature>
<feature type="signal peptide" evidence="2">
    <location>
        <begin position="1"/>
        <end position="19"/>
    </location>
</feature>
<dbReference type="EMBL" id="KZ992660">
    <property type="protein sequence ID" value="RKP07898.1"/>
    <property type="molecule type" value="Genomic_DNA"/>
</dbReference>
<keyword evidence="4" id="KW-1185">Reference proteome</keyword>
<evidence type="ECO:0000313" key="4">
    <source>
        <dbReference type="Proteomes" id="UP000271241"/>
    </source>
</evidence>
<name>A0A4P9XPI3_9FUNG</name>
<reference evidence="4" key="1">
    <citation type="journal article" date="2018" name="Nat. Microbiol.">
        <title>Leveraging single-cell genomics to expand the fungal tree of life.</title>
        <authorList>
            <person name="Ahrendt S.R."/>
            <person name="Quandt C.A."/>
            <person name="Ciobanu D."/>
            <person name="Clum A."/>
            <person name="Salamov A."/>
            <person name="Andreopoulos B."/>
            <person name="Cheng J.F."/>
            <person name="Woyke T."/>
            <person name="Pelin A."/>
            <person name="Henrissat B."/>
            <person name="Reynolds N.K."/>
            <person name="Benny G.L."/>
            <person name="Smith M.E."/>
            <person name="James T.Y."/>
            <person name="Grigoriev I.V."/>
        </authorList>
    </citation>
    <scope>NUCLEOTIDE SEQUENCE [LARGE SCALE GENOMIC DNA]</scope>
    <source>
        <strain evidence="4">RSA 1356</strain>
    </source>
</reference>
<feature type="region of interest" description="Disordered" evidence="1">
    <location>
        <begin position="69"/>
        <end position="92"/>
    </location>
</feature>